<keyword evidence="3" id="KW-0677">Repeat</keyword>
<keyword evidence="2" id="KW-0479">Metal-binding</keyword>
<evidence type="ECO:0000256" key="1">
    <source>
        <dbReference type="ARBA" id="ARBA00007323"/>
    </source>
</evidence>
<dbReference type="PROSITE" id="PS00018">
    <property type="entry name" value="EF_HAND_1"/>
    <property type="match status" value="1"/>
</dbReference>
<protein>
    <submittedName>
        <fullName evidence="6">S100Z protein</fullName>
    </submittedName>
</protein>
<dbReference type="InterPro" id="IPR011992">
    <property type="entry name" value="EF-hand-dom_pair"/>
</dbReference>
<evidence type="ECO:0000313" key="6">
    <source>
        <dbReference type="EMBL" id="KAG2466900.1"/>
    </source>
</evidence>
<dbReference type="GO" id="GO:0048306">
    <property type="term" value="F:calcium-dependent protein binding"/>
    <property type="evidence" value="ECO:0007669"/>
    <property type="project" value="TreeGrafter"/>
</dbReference>
<feature type="non-terminal residue" evidence="6">
    <location>
        <position position="1"/>
    </location>
</feature>
<dbReference type="CDD" id="cd05026">
    <property type="entry name" value="S-100Z"/>
    <property type="match status" value="1"/>
</dbReference>
<dbReference type="PANTHER" id="PTHR11639:SF134">
    <property type="entry name" value="PROTEIN S100-A1-RELATED"/>
    <property type="match status" value="1"/>
</dbReference>
<reference evidence="6 7" key="1">
    <citation type="journal article" date="2021" name="Cell">
        <title>Tracing the genetic footprints of vertebrate landing in non-teleost ray-finned fishes.</title>
        <authorList>
            <person name="Bi X."/>
            <person name="Wang K."/>
            <person name="Yang L."/>
            <person name="Pan H."/>
            <person name="Jiang H."/>
            <person name="Wei Q."/>
            <person name="Fang M."/>
            <person name="Yu H."/>
            <person name="Zhu C."/>
            <person name="Cai Y."/>
            <person name="He Y."/>
            <person name="Gan X."/>
            <person name="Zeng H."/>
            <person name="Yu D."/>
            <person name="Zhu Y."/>
            <person name="Jiang H."/>
            <person name="Qiu Q."/>
            <person name="Yang H."/>
            <person name="Zhang Y.E."/>
            <person name="Wang W."/>
            <person name="Zhu M."/>
            <person name="He S."/>
            <person name="Zhang G."/>
        </authorList>
    </citation>
    <scope>NUCLEOTIDE SEQUENCE [LARGE SCALE GENOMIC DNA]</scope>
    <source>
        <strain evidence="6">Bchr_013</strain>
    </source>
</reference>
<evidence type="ECO:0000256" key="2">
    <source>
        <dbReference type="ARBA" id="ARBA00022723"/>
    </source>
</evidence>
<dbReference type="AlphaFoldDB" id="A0A8X7XGE3"/>
<evidence type="ECO:0000256" key="4">
    <source>
        <dbReference type="ARBA" id="ARBA00022837"/>
    </source>
</evidence>
<feature type="domain" description="EF-hand" evidence="5">
    <location>
        <begin position="84"/>
        <end position="119"/>
    </location>
</feature>
<sequence length="229" mass="25268">MGGVGMGDPTPPHTVTELQAMDIHMYPQFHSCFTMPSDLEGAMDALIHVFHRYSGKEGDKYKLNKGELKQLLNCELSDFLASQKDPRLVDKIMRDLDSNQDNEVDFNEFVVLVAALTVACNDFFEEQLKHKGNFVSFFPTLACLLERGGPFYYDPDEPQVLPLTSLPGVVEVSGKHLEAIRVSLELLPLALPGVAEVLPSRIPQLSGRPLAVATSSHNEHPSSVLVVPK</sequence>
<keyword evidence="4" id="KW-0106">Calcium</keyword>
<keyword evidence="7" id="KW-1185">Reference proteome</keyword>
<dbReference type="SMART" id="SM01394">
    <property type="entry name" value="S_100"/>
    <property type="match status" value="1"/>
</dbReference>
<evidence type="ECO:0000313" key="7">
    <source>
        <dbReference type="Proteomes" id="UP000886611"/>
    </source>
</evidence>
<dbReference type="PROSITE" id="PS50222">
    <property type="entry name" value="EF_HAND_2"/>
    <property type="match status" value="1"/>
</dbReference>
<dbReference type="SMART" id="SM00054">
    <property type="entry name" value="EFh"/>
    <property type="match status" value="1"/>
</dbReference>
<dbReference type="EMBL" id="JAATIS010001241">
    <property type="protein sequence ID" value="KAG2466900.1"/>
    <property type="molecule type" value="Genomic_DNA"/>
</dbReference>
<evidence type="ECO:0000259" key="5">
    <source>
        <dbReference type="PROSITE" id="PS50222"/>
    </source>
</evidence>
<dbReference type="PROSITE" id="PS00303">
    <property type="entry name" value="S100_CABP"/>
    <property type="match status" value="1"/>
</dbReference>
<dbReference type="FunFam" id="1.10.238.10:FF:000044">
    <property type="entry name" value="Protein S100"/>
    <property type="match status" value="1"/>
</dbReference>
<dbReference type="PANTHER" id="PTHR11639">
    <property type="entry name" value="S100 CALCIUM-BINDING PROTEIN"/>
    <property type="match status" value="1"/>
</dbReference>
<dbReference type="Proteomes" id="UP000886611">
    <property type="component" value="Unassembled WGS sequence"/>
</dbReference>
<comment type="similarity">
    <text evidence="1">Belongs to the S-100 family.</text>
</comment>
<dbReference type="GO" id="GO:0005509">
    <property type="term" value="F:calcium ion binding"/>
    <property type="evidence" value="ECO:0007669"/>
    <property type="project" value="InterPro"/>
</dbReference>
<feature type="non-terminal residue" evidence="6">
    <location>
        <position position="229"/>
    </location>
</feature>
<dbReference type="Gene3D" id="1.10.238.10">
    <property type="entry name" value="EF-hand"/>
    <property type="match status" value="1"/>
</dbReference>
<organism evidence="6 7">
    <name type="scientific">Polypterus senegalus</name>
    <name type="common">Senegal bichir</name>
    <dbReference type="NCBI Taxonomy" id="55291"/>
    <lineage>
        <taxon>Eukaryota</taxon>
        <taxon>Metazoa</taxon>
        <taxon>Chordata</taxon>
        <taxon>Craniata</taxon>
        <taxon>Vertebrata</taxon>
        <taxon>Euteleostomi</taxon>
        <taxon>Actinopterygii</taxon>
        <taxon>Polypteriformes</taxon>
        <taxon>Polypteridae</taxon>
        <taxon>Polypterus</taxon>
    </lineage>
</organism>
<dbReference type="InterPro" id="IPR018247">
    <property type="entry name" value="EF_Hand_1_Ca_BS"/>
</dbReference>
<gene>
    <name evidence="6" type="primary">S100z</name>
    <name evidence="6" type="ORF">GTO96_0020362</name>
</gene>
<dbReference type="InterPro" id="IPR001751">
    <property type="entry name" value="S100/CaBP7/8-like_CS"/>
</dbReference>
<dbReference type="InterPro" id="IPR013787">
    <property type="entry name" value="S100_Ca-bd_sub"/>
</dbReference>
<proteinExistence type="inferred from homology"/>
<dbReference type="Pfam" id="PF01023">
    <property type="entry name" value="S_100"/>
    <property type="match status" value="1"/>
</dbReference>
<name>A0A8X7XGE3_POLSE</name>
<comment type="caution">
    <text evidence="6">The sequence shown here is derived from an EMBL/GenBank/DDBJ whole genome shotgun (WGS) entry which is preliminary data.</text>
</comment>
<accession>A0A8X7XGE3</accession>
<dbReference type="InterPro" id="IPR002048">
    <property type="entry name" value="EF_hand_dom"/>
</dbReference>
<dbReference type="SUPFAM" id="SSF47473">
    <property type="entry name" value="EF-hand"/>
    <property type="match status" value="1"/>
</dbReference>
<dbReference type="InterPro" id="IPR028490">
    <property type="entry name" value="S100Z"/>
</dbReference>
<evidence type="ECO:0000256" key="3">
    <source>
        <dbReference type="ARBA" id="ARBA00022737"/>
    </source>
</evidence>